<dbReference type="InterPro" id="IPR036876">
    <property type="entry name" value="UVR_dom_sf"/>
</dbReference>
<keyword evidence="4 7" id="KW-0267">Excision nuclease</keyword>
<dbReference type="InterPro" id="IPR047296">
    <property type="entry name" value="GIY-YIG_UvrC_Cho"/>
</dbReference>
<dbReference type="Pfam" id="PF22920">
    <property type="entry name" value="UvrC_RNaseH"/>
    <property type="match status" value="1"/>
</dbReference>
<dbReference type="InterPro" id="IPR001162">
    <property type="entry name" value="UvrC_RNase_H_dom"/>
</dbReference>
<dbReference type="PROSITE" id="PS50165">
    <property type="entry name" value="UVRC"/>
    <property type="match status" value="1"/>
</dbReference>
<dbReference type="Gene3D" id="1.10.150.20">
    <property type="entry name" value="5' to 3' exonuclease, C-terminal subdomain"/>
    <property type="match status" value="1"/>
</dbReference>
<keyword evidence="12" id="KW-1185">Reference proteome</keyword>
<comment type="subunit">
    <text evidence="7">Interacts with UvrB in an incision complex.</text>
</comment>
<keyword evidence="3 7" id="KW-0228">DNA excision</keyword>
<keyword evidence="5 7" id="KW-0234">DNA repair</keyword>
<dbReference type="SUPFAM" id="SSF47781">
    <property type="entry name" value="RuvA domain 2-like"/>
    <property type="match status" value="1"/>
</dbReference>
<evidence type="ECO:0000259" key="8">
    <source>
        <dbReference type="PROSITE" id="PS50151"/>
    </source>
</evidence>
<accession>A0ABS2MR97</accession>
<keyword evidence="1 7" id="KW-0963">Cytoplasm</keyword>
<evidence type="ECO:0000259" key="10">
    <source>
        <dbReference type="PROSITE" id="PS50165"/>
    </source>
</evidence>
<dbReference type="NCBIfam" id="NF001824">
    <property type="entry name" value="PRK00558.1-5"/>
    <property type="match status" value="1"/>
</dbReference>
<protein>
    <recommendedName>
        <fullName evidence="7">UvrABC system protein C</fullName>
        <shortName evidence="7">Protein UvrC</shortName>
    </recommendedName>
    <alternativeName>
        <fullName evidence="7">Excinuclease ABC subunit C</fullName>
    </alternativeName>
</protein>
<dbReference type="PANTHER" id="PTHR30562">
    <property type="entry name" value="UVRC/OXIDOREDUCTASE"/>
    <property type="match status" value="1"/>
</dbReference>
<feature type="domain" description="UvrC family homology region profile" evidence="10">
    <location>
        <begin position="270"/>
        <end position="499"/>
    </location>
</feature>
<keyword evidence="6 7" id="KW-0742">SOS response</keyword>
<dbReference type="HAMAP" id="MF_00203">
    <property type="entry name" value="UvrC"/>
    <property type="match status" value="1"/>
</dbReference>
<dbReference type="NCBIfam" id="TIGR00194">
    <property type="entry name" value="uvrC"/>
    <property type="match status" value="1"/>
</dbReference>
<name>A0ABS2MR97_9FIRM</name>
<comment type="caution">
    <text evidence="11">The sequence shown here is derived from an EMBL/GenBank/DDBJ whole genome shotgun (WGS) entry which is preliminary data.</text>
</comment>
<evidence type="ECO:0000256" key="1">
    <source>
        <dbReference type="ARBA" id="ARBA00022490"/>
    </source>
</evidence>
<dbReference type="Gene3D" id="4.10.860.10">
    <property type="entry name" value="UVR domain"/>
    <property type="match status" value="1"/>
</dbReference>
<dbReference type="InterPro" id="IPR035901">
    <property type="entry name" value="GIY-YIG_endonuc_sf"/>
</dbReference>
<dbReference type="InterPro" id="IPR001943">
    <property type="entry name" value="UVR_dom"/>
</dbReference>
<sequence length="628" mass="72559">MQTFVVKESIKTQLKTVPHAPGVYLMRDSEGTIIYVGKSKNLKNRVRSYFSGFDKHAPKVQTMVVNVAQFEYIITDNEVEALILESNLIKKNQPRFNILLKDDKMYPYIVVTLGEDFPRVYMTRTYAKGSHRYYGPYTSAENVRIALEVIQNIFPIRECSRKITEKIDRPCLNYHIGRCAGACNHKITKEAYGKYIEDIIRFLNGDKEWLIREIKSRMEKAAEEMRFEEAAVLRDQIMALQALNERQKALVTSDRNEDYIAHYSFEEKTCVMLFQMRNGKIEGRESFNLSGGQHESASDLLASFLGQYYSGSTEIPREIYISDELDGMDLYMQWLSKLSGHKVTIGVPKRGEKKKTIEWVAKNAKEYIVKFQTRIEKEMSLKAQAEKELRLLLEFPDNLSMKRIEAYDISNTSGVYSVGSMVVYDDGLKKRSDYRRYRVKTIEGSNDYGSMQEIIYRRFKRGLEEQKIANESGHKFSVFPDLLLIDGGKGHVNAVQEILNAMQIHIPVAGMVKDDFHKTHDLIYNGDLKGLKNYNSAFRLVSEIQEEVHRFAIEYHKSLRSKEMTHSILDEIPGVGGKRRILLLKHFKSIDAIQQAPIEEIEAVENIPKNVAISIYKYFHKKSENSEN</sequence>
<dbReference type="SUPFAM" id="SSF46600">
    <property type="entry name" value="C-terminal UvrC-binding domain of UvrB"/>
    <property type="match status" value="1"/>
</dbReference>
<dbReference type="InterPro" id="IPR000305">
    <property type="entry name" value="GIY-YIG_endonuc"/>
</dbReference>
<dbReference type="Gene3D" id="3.40.1440.10">
    <property type="entry name" value="GIY-YIG endonuclease"/>
    <property type="match status" value="1"/>
</dbReference>
<dbReference type="InterPro" id="IPR010994">
    <property type="entry name" value="RuvA_2-like"/>
</dbReference>
<dbReference type="InterPro" id="IPR050066">
    <property type="entry name" value="UvrABC_protein_C"/>
</dbReference>
<evidence type="ECO:0000256" key="5">
    <source>
        <dbReference type="ARBA" id="ARBA00023204"/>
    </source>
</evidence>
<dbReference type="PANTHER" id="PTHR30562:SF1">
    <property type="entry name" value="UVRABC SYSTEM PROTEIN C"/>
    <property type="match status" value="1"/>
</dbReference>
<proteinExistence type="inferred from homology"/>
<evidence type="ECO:0000256" key="7">
    <source>
        <dbReference type="HAMAP-Rule" id="MF_00203"/>
    </source>
</evidence>
<dbReference type="PROSITE" id="PS50164">
    <property type="entry name" value="GIY_YIG"/>
    <property type="match status" value="1"/>
</dbReference>
<reference evidence="11 12" key="1">
    <citation type="submission" date="2021-01" db="EMBL/GenBank/DDBJ databases">
        <title>Genomic Encyclopedia of Type Strains, Phase IV (KMG-IV): sequencing the most valuable type-strain genomes for metagenomic binning, comparative biology and taxonomic classification.</title>
        <authorList>
            <person name="Goeker M."/>
        </authorList>
    </citation>
    <scope>NUCLEOTIDE SEQUENCE [LARGE SCALE GENOMIC DNA]</scope>
    <source>
        <strain evidence="11 12">DSM 24436</strain>
    </source>
</reference>
<evidence type="ECO:0000256" key="6">
    <source>
        <dbReference type="ARBA" id="ARBA00023236"/>
    </source>
</evidence>
<feature type="domain" description="GIY-YIG" evidence="9">
    <location>
        <begin position="19"/>
        <end position="98"/>
    </location>
</feature>
<dbReference type="SMART" id="SM00465">
    <property type="entry name" value="GIYc"/>
    <property type="match status" value="1"/>
</dbReference>
<keyword evidence="2 7" id="KW-0227">DNA damage</keyword>
<dbReference type="InterPro" id="IPR038476">
    <property type="entry name" value="UvrC_RNase_H_dom_sf"/>
</dbReference>
<dbReference type="Pfam" id="PF02151">
    <property type="entry name" value="UVR"/>
    <property type="match status" value="1"/>
</dbReference>
<dbReference type="RefSeq" id="WP_204663913.1">
    <property type="nucleotide sequence ID" value="NZ_JAFBDT010000010.1"/>
</dbReference>
<comment type="similarity">
    <text evidence="7">Belongs to the UvrC family.</text>
</comment>
<evidence type="ECO:0000313" key="12">
    <source>
        <dbReference type="Proteomes" id="UP000767854"/>
    </source>
</evidence>
<dbReference type="InterPro" id="IPR041663">
    <property type="entry name" value="DisA/LigA_HHH"/>
</dbReference>
<evidence type="ECO:0000256" key="4">
    <source>
        <dbReference type="ARBA" id="ARBA00022881"/>
    </source>
</evidence>
<dbReference type="Proteomes" id="UP000767854">
    <property type="component" value="Unassembled WGS sequence"/>
</dbReference>
<organism evidence="11 12">
    <name type="scientific">Fusibacter tunisiensis</name>
    <dbReference type="NCBI Taxonomy" id="1008308"/>
    <lineage>
        <taxon>Bacteria</taxon>
        <taxon>Bacillati</taxon>
        <taxon>Bacillota</taxon>
        <taxon>Clostridia</taxon>
        <taxon>Eubacteriales</taxon>
        <taxon>Eubacteriales Family XII. Incertae Sedis</taxon>
        <taxon>Fusibacter</taxon>
    </lineage>
</organism>
<dbReference type="Pfam" id="PF08459">
    <property type="entry name" value="UvrC_RNaseH_dom"/>
    <property type="match status" value="1"/>
</dbReference>
<evidence type="ECO:0000313" key="11">
    <source>
        <dbReference type="EMBL" id="MBM7561943.1"/>
    </source>
</evidence>
<gene>
    <name evidence="7" type="primary">uvrC</name>
    <name evidence="11" type="ORF">JOC49_001486</name>
</gene>
<feature type="domain" description="UVR" evidence="8">
    <location>
        <begin position="208"/>
        <end position="243"/>
    </location>
</feature>
<dbReference type="Pfam" id="PF01541">
    <property type="entry name" value="GIY-YIG"/>
    <property type="match status" value="1"/>
</dbReference>
<comment type="subcellular location">
    <subcellularLocation>
        <location evidence="7">Cytoplasm</location>
    </subcellularLocation>
</comment>
<evidence type="ECO:0000259" key="9">
    <source>
        <dbReference type="PROSITE" id="PS50164"/>
    </source>
</evidence>
<dbReference type="InterPro" id="IPR004791">
    <property type="entry name" value="UvrC"/>
</dbReference>
<dbReference type="SUPFAM" id="SSF82771">
    <property type="entry name" value="GIY-YIG endonuclease"/>
    <property type="match status" value="1"/>
</dbReference>
<evidence type="ECO:0000256" key="2">
    <source>
        <dbReference type="ARBA" id="ARBA00022763"/>
    </source>
</evidence>
<dbReference type="PROSITE" id="PS50151">
    <property type="entry name" value="UVR"/>
    <property type="match status" value="1"/>
</dbReference>
<dbReference type="Gene3D" id="3.30.420.340">
    <property type="entry name" value="UvrC, RNAse H endonuclease domain"/>
    <property type="match status" value="1"/>
</dbReference>
<dbReference type="Pfam" id="PF12826">
    <property type="entry name" value="HHH_2"/>
    <property type="match status" value="1"/>
</dbReference>
<evidence type="ECO:0000256" key="3">
    <source>
        <dbReference type="ARBA" id="ARBA00022769"/>
    </source>
</evidence>
<comment type="function">
    <text evidence="7">The UvrABC repair system catalyzes the recognition and processing of DNA lesions. UvrC both incises the 5' and 3' sides of the lesion. The N-terminal half is responsible for the 3' incision and the C-terminal half is responsible for the 5' incision.</text>
</comment>
<dbReference type="CDD" id="cd10434">
    <property type="entry name" value="GIY-YIG_UvrC_Cho"/>
    <property type="match status" value="1"/>
</dbReference>
<dbReference type="EMBL" id="JAFBDT010000010">
    <property type="protein sequence ID" value="MBM7561943.1"/>
    <property type="molecule type" value="Genomic_DNA"/>
</dbReference>